<gene>
    <name evidence="2" type="ORF">PCASD_12511</name>
</gene>
<feature type="domain" description="Transcription initiation factor TFIID subunit 2 TPR repeats" evidence="1">
    <location>
        <begin position="4"/>
        <end position="60"/>
    </location>
</feature>
<reference evidence="2 3" key="1">
    <citation type="submission" date="2017-11" db="EMBL/GenBank/DDBJ databases">
        <title>De novo assembly and phasing of dikaryotic genomes from two isolates of Puccinia coronata f. sp. avenae, the causal agent of oat crown rust.</title>
        <authorList>
            <person name="Miller M.E."/>
            <person name="Zhang Y."/>
            <person name="Omidvar V."/>
            <person name="Sperschneider J."/>
            <person name="Schwessinger B."/>
            <person name="Raley C."/>
            <person name="Palmer J.M."/>
            <person name="Garnica D."/>
            <person name="Upadhyaya N."/>
            <person name="Rathjen J."/>
            <person name="Taylor J.M."/>
            <person name="Park R.F."/>
            <person name="Dodds P.N."/>
            <person name="Hirsch C.D."/>
            <person name="Kianian S.F."/>
            <person name="Figueroa M."/>
        </authorList>
    </citation>
    <scope>NUCLEOTIDE SEQUENCE [LARGE SCALE GENOMIC DNA]</scope>
    <source>
        <strain evidence="2">12SD80</strain>
    </source>
</reference>
<dbReference type="GO" id="GO:0006367">
    <property type="term" value="P:transcription initiation at RNA polymerase II promoter"/>
    <property type="evidence" value="ECO:0007669"/>
    <property type="project" value="TreeGrafter"/>
</dbReference>
<dbReference type="InterPro" id="IPR057991">
    <property type="entry name" value="TPR_TAF2_C"/>
</dbReference>
<comment type="caution">
    <text evidence="2">The sequence shown here is derived from an EMBL/GenBank/DDBJ whole genome shotgun (WGS) entry which is preliminary data.</text>
</comment>
<feature type="domain" description="Transcription initiation factor TFIID subunit 2 TPR repeats" evidence="1">
    <location>
        <begin position="79"/>
        <end position="152"/>
    </location>
</feature>
<protein>
    <recommendedName>
        <fullName evidence="1">Transcription initiation factor TFIID subunit 2 TPR repeats domain-containing protein</fullName>
    </recommendedName>
</protein>
<dbReference type="AlphaFoldDB" id="A0A2N5U7K2"/>
<dbReference type="GO" id="GO:0016251">
    <property type="term" value="F:RNA polymerase II general transcription initiation factor activity"/>
    <property type="evidence" value="ECO:0007669"/>
    <property type="project" value="TreeGrafter"/>
</dbReference>
<dbReference type="GO" id="GO:0000976">
    <property type="term" value="F:transcription cis-regulatory region binding"/>
    <property type="evidence" value="ECO:0007669"/>
    <property type="project" value="TreeGrafter"/>
</dbReference>
<name>A0A2N5U7K2_9BASI</name>
<dbReference type="EMBL" id="PGCI01000213">
    <property type="protein sequence ID" value="PLW33721.1"/>
    <property type="molecule type" value="Genomic_DNA"/>
</dbReference>
<dbReference type="InterPro" id="IPR037813">
    <property type="entry name" value="TAF2"/>
</dbReference>
<evidence type="ECO:0000313" key="3">
    <source>
        <dbReference type="Proteomes" id="UP000235392"/>
    </source>
</evidence>
<dbReference type="GO" id="GO:0003682">
    <property type="term" value="F:chromatin binding"/>
    <property type="evidence" value="ECO:0007669"/>
    <property type="project" value="TreeGrafter"/>
</dbReference>
<dbReference type="PANTHER" id="PTHR15137">
    <property type="entry name" value="TRANSCRIPTION INITIATION FACTOR TFIID"/>
    <property type="match status" value="1"/>
</dbReference>
<dbReference type="GO" id="GO:0005669">
    <property type="term" value="C:transcription factor TFIID complex"/>
    <property type="evidence" value="ECO:0007669"/>
    <property type="project" value="InterPro"/>
</dbReference>
<organism evidence="2 3">
    <name type="scientific">Puccinia coronata f. sp. avenae</name>
    <dbReference type="NCBI Taxonomy" id="200324"/>
    <lineage>
        <taxon>Eukaryota</taxon>
        <taxon>Fungi</taxon>
        <taxon>Dikarya</taxon>
        <taxon>Basidiomycota</taxon>
        <taxon>Pucciniomycotina</taxon>
        <taxon>Pucciniomycetes</taxon>
        <taxon>Pucciniales</taxon>
        <taxon>Pucciniaceae</taxon>
        <taxon>Puccinia</taxon>
    </lineage>
</organism>
<dbReference type="Pfam" id="PF25577">
    <property type="entry name" value="TPR_TAF2_C"/>
    <property type="match status" value="2"/>
</dbReference>
<evidence type="ECO:0000313" key="2">
    <source>
        <dbReference type="EMBL" id="PLW33721.1"/>
    </source>
</evidence>
<sequence length="186" mass="21553">MKEFMWLEQLQRDRDVVAQLEAVRALKTLPTKVVSSHLCRVVLISEYYFRIRVEAVLALVSTRYCYPPQVEPDSPWNIRAIPKPNQFDNLPIISFARRLLLLCLQVRDQNNNSPSVCHQFFLDQLVYNDNSLNSYSDAHYIATTIAAMTDSLIHLADNESREQLSEIFGVKKSFCRGKYKPAEDIR</sequence>
<evidence type="ECO:0000259" key="1">
    <source>
        <dbReference type="Pfam" id="PF25577"/>
    </source>
</evidence>
<proteinExistence type="predicted"/>
<accession>A0A2N5U7K2</accession>
<dbReference type="Proteomes" id="UP000235392">
    <property type="component" value="Unassembled WGS sequence"/>
</dbReference>
<dbReference type="PANTHER" id="PTHR15137:SF9">
    <property type="entry name" value="TRANSCRIPTION INITIATION FACTOR TFIID SUBUNIT 2"/>
    <property type="match status" value="1"/>
</dbReference>